<organism evidence="2 3">
    <name type="scientific">Deinococcus oregonensis</name>
    <dbReference type="NCBI Taxonomy" id="1805970"/>
    <lineage>
        <taxon>Bacteria</taxon>
        <taxon>Thermotogati</taxon>
        <taxon>Deinococcota</taxon>
        <taxon>Deinococci</taxon>
        <taxon>Deinococcales</taxon>
        <taxon>Deinococcaceae</taxon>
        <taxon>Deinococcus</taxon>
    </lineage>
</organism>
<evidence type="ECO:0000313" key="2">
    <source>
        <dbReference type="EMBL" id="MFB9991264.1"/>
    </source>
</evidence>
<evidence type="ECO:0000256" key="1">
    <source>
        <dbReference type="SAM" id="MobiDB-lite"/>
    </source>
</evidence>
<proteinExistence type="predicted"/>
<comment type="caution">
    <text evidence="2">The sequence shown here is derived from an EMBL/GenBank/DDBJ whole genome shotgun (WGS) entry which is preliminary data.</text>
</comment>
<feature type="compositionally biased region" description="Polar residues" evidence="1">
    <location>
        <begin position="39"/>
        <end position="51"/>
    </location>
</feature>
<dbReference type="Proteomes" id="UP001589733">
    <property type="component" value="Unassembled WGS sequence"/>
</dbReference>
<dbReference type="RefSeq" id="WP_380006018.1">
    <property type="nucleotide sequence ID" value="NZ_JBHLYR010000013.1"/>
</dbReference>
<dbReference type="EMBL" id="JBHLYR010000013">
    <property type="protein sequence ID" value="MFB9991264.1"/>
    <property type="molecule type" value="Genomic_DNA"/>
</dbReference>
<accession>A0ABV6AUT1</accession>
<feature type="region of interest" description="Disordered" evidence="1">
    <location>
        <begin position="29"/>
        <end position="51"/>
    </location>
</feature>
<name>A0ABV6AUT1_9DEIO</name>
<gene>
    <name evidence="2" type="ORF">ACFFLM_04625</name>
</gene>
<evidence type="ECO:0000313" key="3">
    <source>
        <dbReference type="Proteomes" id="UP001589733"/>
    </source>
</evidence>
<keyword evidence="3" id="KW-1185">Reference proteome</keyword>
<reference evidence="2 3" key="1">
    <citation type="submission" date="2024-09" db="EMBL/GenBank/DDBJ databases">
        <authorList>
            <person name="Sun Q."/>
            <person name="Mori K."/>
        </authorList>
    </citation>
    <scope>NUCLEOTIDE SEQUENCE [LARGE SCALE GENOMIC DNA]</scope>
    <source>
        <strain evidence="2 3">JCM 13503</strain>
    </source>
</reference>
<protein>
    <submittedName>
        <fullName evidence="2">Uncharacterized protein</fullName>
    </submittedName>
</protein>
<sequence length="51" mass="5466">MTPPPAPFVITTRVDPAARARIDAAVRRALATKPPQPLPSTHQEPPNQKTG</sequence>